<dbReference type="InterPro" id="IPR020070">
    <property type="entry name" value="Ribosomal_bL9_N"/>
</dbReference>
<evidence type="ECO:0000313" key="8">
    <source>
        <dbReference type="EMBL" id="AOM66797.1"/>
    </source>
</evidence>
<dbReference type="HAMAP" id="MF_00503">
    <property type="entry name" value="Ribosomal_bL9"/>
    <property type="match status" value="1"/>
</dbReference>
<dbReference type="InterPro" id="IPR020069">
    <property type="entry name" value="Ribosomal_bL9_C"/>
</dbReference>
<dbReference type="AlphaFoldDB" id="A0A1C9CEK4"/>
<keyword evidence="4 8" id="KW-0689">Ribosomal protein</keyword>
<evidence type="ECO:0000256" key="6">
    <source>
        <dbReference type="ARBA" id="ARBA00035427"/>
    </source>
</evidence>
<dbReference type="InterPro" id="IPR036935">
    <property type="entry name" value="Ribosomal_bL9_N_sf"/>
</dbReference>
<dbReference type="Gene3D" id="3.40.5.10">
    <property type="entry name" value="Ribosomal protein L9, N-terminal domain"/>
    <property type="match status" value="1"/>
</dbReference>
<geneLocation type="plastid" evidence="8"/>
<accession>A0A1C9CEK4</accession>
<keyword evidence="2" id="KW-0699">rRNA-binding</keyword>
<dbReference type="GO" id="GO:1990904">
    <property type="term" value="C:ribonucleoprotein complex"/>
    <property type="evidence" value="ECO:0007669"/>
    <property type="project" value="UniProtKB-KW"/>
</dbReference>
<reference evidence="8" key="2">
    <citation type="submission" date="2017-07" db="EMBL/GenBank/DDBJ databases">
        <authorList>
            <person name="Sun Z.S."/>
            <person name="Albrecht U."/>
            <person name="Echele G."/>
            <person name="Lee C.C."/>
        </authorList>
    </citation>
    <scope>NUCLEOTIDE SEQUENCE</scope>
</reference>
<dbReference type="InterPro" id="IPR000244">
    <property type="entry name" value="Ribosomal_bL9"/>
</dbReference>
<organism evidence="8">
    <name type="scientific">Erythrotrichia carnea</name>
    <dbReference type="NCBI Taxonomy" id="35151"/>
    <lineage>
        <taxon>Eukaryota</taxon>
        <taxon>Rhodophyta</taxon>
        <taxon>Compsopogonophyceae</taxon>
        <taxon>Erythropeltidales</taxon>
        <taxon>Erythrotrichiaceae</taxon>
        <taxon>Erythrotrichia</taxon>
    </lineage>
</organism>
<dbReference type="Gene3D" id="3.10.430.100">
    <property type="entry name" value="Ribosomal protein L9, C-terminal domain"/>
    <property type="match status" value="1"/>
</dbReference>
<dbReference type="GO" id="GO:0006412">
    <property type="term" value="P:translation"/>
    <property type="evidence" value="ECO:0007669"/>
    <property type="project" value="InterPro"/>
</dbReference>
<dbReference type="InterPro" id="IPR009027">
    <property type="entry name" value="Ribosomal_bL9/RNase_H1_N"/>
</dbReference>
<evidence type="ECO:0000259" key="7">
    <source>
        <dbReference type="PROSITE" id="PS00651"/>
    </source>
</evidence>
<reference evidence="8" key="1">
    <citation type="journal article" date="2016" name="BMC Biol.">
        <title>Parallel evolution of highly conserved plastid genome architecture in red seaweeds and seed plants.</title>
        <authorList>
            <person name="Lee J."/>
            <person name="Cho C.H."/>
            <person name="Park S.I."/>
            <person name="Choi J.W."/>
            <person name="Song H.S."/>
            <person name="West J.A."/>
            <person name="Bhattacharya D."/>
            <person name="Yoon H.S."/>
        </authorList>
    </citation>
    <scope>NUCLEOTIDE SEQUENCE</scope>
</reference>
<name>A0A1C9CEK4_9RHOD</name>
<evidence type="ECO:0000256" key="1">
    <source>
        <dbReference type="ARBA" id="ARBA00010605"/>
    </source>
</evidence>
<keyword evidence="8" id="KW-0934">Plastid</keyword>
<dbReference type="Pfam" id="PF01281">
    <property type="entry name" value="Ribosomal_L9_N"/>
    <property type="match status" value="1"/>
</dbReference>
<evidence type="ECO:0000256" key="3">
    <source>
        <dbReference type="ARBA" id="ARBA00022884"/>
    </source>
</evidence>
<dbReference type="PANTHER" id="PTHR21368">
    <property type="entry name" value="50S RIBOSOMAL PROTEIN L9"/>
    <property type="match status" value="1"/>
</dbReference>
<keyword evidence="3" id="KW-0694">RNA-binding</keyword>
<dbReference type="GO" id="GO:0005840">
    <property type="term" value="C:ribosome"/>
    <property type="evidence" value="ECO:0007669"/>
    <property type="project" value="UniProtKB-KW"/>
</dbReference>
<comment type="similarity">
    <text evidence="1">Belongs to the bacterial ribosomal protein bL9 family.</text>
</comment>
<dbReference type="SUPFAM" id="SSF55653">
    <property type="entry name" value="Ribosomal protein L9 C-domain"/>
    <property type="match status" value="1"/>
</dbReference>
<dbReference type="Pfam" id="PF03948">
    <property type="entry name" value="Ribosomal_L9_C"/>
    <property type="match status" value="1"/>
</dbReference>
<dbReference type="GO" id="GO:0019843">
    <property type="term" value="F:rRNA binding"/>
    <property type="evidence" value="ECO:0007669"/>
    <property type="project" value="UniProtKB-KW"/>
</dbReference>
<dbReference type="InterPro" id="IPR020594">
    <property type="entry name" value="Ribosomal_bL9_bac/chp"/>
</dbReference>
<dbReference type="InterPro" id="IPR036791">
    <property type="entry name" value="Ribosomal_bL9_C_sf"/>
</dbReference>
<gene>
    <name evidence="8" type="primary">rpl9</name>
    <name evidence="8" type="ORF">Eryt_129</name>
</gene>
<proteinExistence type="inferred from homology"/>
<protein>
    <recommendedName>
        <fullName evidence="6">50S ribosomal protein L9, chloroplastic</fullName>
    </recommendedName>
</protein>
<dbReference type="PROSITE" id="PS00651">
    <property type="entry name" value="RIBOSOMAL_L9"/>
    <property type="match status" value="1"/>
</dbReference>
<evidence type="ECO:0000256" key="2">
    <source>
        <dbReference type="ARBA" id="ARBA00022730"/>
    </source>
</evidence>
<dbReference type="GO" id="GO:0003735">
    <property type="term" value="F:structural constituent of ribosome"/>
    <property type="evidence" value="ECO:0007669"/>
    <property type="project" value="InterPro"/>
</dbReference>
<dbReference type="EMBL" id="KX284721">
    <property type="protein sequence ID" value="AOM66797.1"/>
    <property type="molecule type" value="Genomic_DNA"/>
</dbReference>
<feature type="domain" description="Ribosomal protein L9" evidence="7">
    <location>
        <begin position="18"/>
        <end position="45"/>
    </location>
</feature>
<evidence type="ECO:0000256" key="5">
    <source>
        <dbReference type="ARBA" id="ARBA00023274"/>
    </source>
</evidence>
<dbReference type="NCBIfam" id="TIGR00158">
    <property type="entry name" value="L9"/>
    <property type="match status" value="1"/>
</dbReference>
<dbReference type="GeneID" id="29073971"/>
<dbReference type="SUPFAM" id="SSF55658">
    <property type="entry name" value="L9 N-domain-like"/>
    <property type="match status" value="1"/>
</dbReference>
<keyword evidence="5" id="KW-0687">Ribonucleoprotein</keyword>
<sequence length="154" mass="17041">MTQKHISVLLLKDVEKLGNIGTINNVALGYARNFLIPQGLACVTTPGIQRAVQKDLLRKKEIEAENINQAQKLAVIIEGIQTFTIKKKVGKDDLIFGSVTNQEIANSLENTLQKSIDKKNIKVPTIKKVGVYEIDIKLHNSVNAKINLQVLGEE</sequence>
<dbReference type="RefSeq" id="YP_009297454.1">
    <property type="nucleotide sequence ID" value="NC_031176.2"/>
</dbReference>
<evidence type="ECO:0000256" key="4">
    <source>
        <dbReference type="ARBA" id="ARBA00022980"/>
    </source>
</evidence>